<evidence type="ECO:0000256" key="8">
    <source>
        <dbReference type="ARBA" id="ARBA00037998"/>
    </source>
</evidence>
<accession>A0A4U0S817</accession>
<comment type="subcellular location">
    <subcellularLocation>
        <location evidence="1">Cell membrane</location>
        <topology evidence="1">Multi-pass membrane protein</topology>
    </subcellularLocation>
</comment>
<dbReference type="InterPro" id="IPR052157">
    <property type="entry name" value="BCAA_transport_permease"/>
</dbReference>
<evidence type="ECO:0000313" key="11">
    <source>
        <dbReference type="Proteomes" id="UP000305778"/>
    </source>
</evidence>
<dbReference type="GO" id="GO:0006865">
    <property type="term" value="P:amino acid transport"/>
    <property type="evidence" value="ECO:0007669"/>
    <property type="project" value="UniProtKB-KW"/>
</dbReference>
<gene>
    <name evidence="10" type="ORF">FCI23_34935</name>
</gene>
<dbReference type="Proteomes" id="UP000305778">
    <property type="component" value="Unassembled WGS sequence"/>
</dbReference>
<sequence>MHATIQAVILGILTGGVYALMASGQTLIFGVMKVVNLAQGALVILAAFLSYSMFTSWGIDPFLSILITAPLMFGLGTAVQWLFLRPLHREDAALLSLLVTFAVALGIEGVLTLVYRTDYRSTRPSYVDRSWRIAGYQVGEVRLAAFALSLATLGGLWLLLSRTRFGRSVRATVQNPMAARLLGVETARVSALGFGLGAATAAAAGAVYGMVYSFNPNSHYDLISRLLSVVILGGLGSLGGTVVAALVMGVASSLVGSLVSPVWSDFSFFVVLLVVLLLRPQGMFGSRLRGAL</sequence>
<feature type="transmembrane region" description="Helical" evidence="9">
    <location>
        <begin position="29"/>
        <end position="50"/>
    </location>
</feature>
<dbReference type="Pfam" id="PF02653">
    <property type="entry name" value="BPD_transp_2"/>
    <property type="match status" value="1"/>
</dbReference>
<evidence type="ECO:0000256" key="5">
    <source>
        <dbReference type="ARBA" id="ARBA00022970"/>
    </source>
</evidence>
<evidence type="ECO:0000256" key="6">
    <source>
        <dbReference type="ARBA" id="ARBA00022989"/>
    </source>
</evidence>
<reference evidence="10 11" key="1">
    <citation type="submission" date="2019-04" db="EMBL/GenBank/DDBJ databases">
        <title>Streptomyces oryziradicis sp. nov., a novel actinomycete isolated from rhizosphere soil of rice (Oryza sativa L.).</title>
        <authorList>
            <person name="Li C."/>
        </authorList>
    </citation>
    <scope>NUCLEOTIDE SEQUENCE [LARGE SCALE GENOMIC DNA]</scope>
    <source>
        <strain evidence="10 11">NEAU-C40</strain>
    </source>
</reference>
<dbReference type="GO" id="GO:0005886">
    <property type="term" value="C:plasma membrane"/>
    <property type="evidence" value="ECO:0007669"/>
    <property type="project" value="UniProtKB-SubCell"/>
</dbReference>
<dbReference type="PANTHER" id="PTHR11795">
    <property type="entry name" value="BRANCHED-CHAIN AMINO ACID TRANSPORT SYSTEM PERMEASE PROTEIN LIVH"/>
    <property type="match status" value="1"/>
</dbReference>
<feature type="transmembrane region" description="Helical" evidence="9">
    <location>
        <begin position="262"/>
        <end position="279"/>
    </location>
</feature>
<keyword evidence="4 9" id="KW-0812">Transmembrane</keyword>
<feature type="transmembrane region" description="Helical" evidence="9">
    <location>
        <begin position="191"/>
        <end position="214"/>
    </location>
</feature>
<dbReference type="RefSeq" id="WP_136728191.1">
    <property type="nucleotide sequence ID" value="NZ_SUMC01000049.1"/>
</dbReference>
<dbReference type="GO" id="GO:0022857">
    <property type="term" value="F:transmembrane transporter activity"/>
    <property type="evidence" value="ECO:0007669"/>
    <property type="project" value="InterPro"/>
</dbReference>
<comment type="caution">
    <text evidence="10">The sequence shown here is derived from an EMBL/GenBank/DDBJ whole genome shotgun (WGS) entry which is preliminary data.</text>
</comment>
<keyword evidence="7 9" id="KW-0472">Membrane</keyword>
<evidence type="ECO:0000256" key="2">
    <source>
        <dbReference type="ARBA" id="ARBA00022448"/>
    </source>
</evidence>
<feature type="transmembrane region" description="Helical" evidence="9">
    <location>
        <begin position="141"/>
        <end position="160"/>
    </location>
</feature>
<evidence type="ECO:0000256" key="1">
    <source>
        <dbReference type="ARBA" id="ARBA00004651"/>
    </source>
</evidence>
<feature type="transmembrane region" description="Helical" evidence="9">
    <location>
        <begin position="226"/>
        <end position="250"/>
    </location>
</feature>
<dbReference type="AlphaFoldDB" id="A0A4U0S817"/>
<proteinExistence type="inferred from homology"/>
<evidence type="ECO:0000256" key="9">
    <source>
        <dbReference type="SAM" id="Phobius"/>
    </source>
</evidence>
<protein>
    <submittedName>
        <fullName evidence="10">Branched-chain amino acid ABC transporter permease</fullName>
    </submittedName>
</protein>
<evidence type="ECO:0000256" key="3">
    <source>
        <dbReference type="ARBA" id="ARBA00022475"/>
    </source>
</evidence>
<dbReference type="CDD" id="cd06582">
    <property type="entry name" value="TM_PBP1_LivH_like"/>
    <property type="match status" value="1"/>
</dbReference>
<keyword evidence="5" id="KW-0029">Amino-acid transport</keyword>
<dbReference type="EMBL" id="SUMC01000049">
    <property type="protein sequence ID" value="TKA04673.1"/>
    <property type="molecule type" value="Genomic_DNA"/>
</dbReference>
<keyword evidence="11" id="KW-1185">Reference proteome</keyword>
<dbReference type="OrthoDB" id="9807115at2"/>
<evidence type="ECO:0000313" key="10">
    <source>
        <dbReference type="EMBL" id="TKA04673.1"/>
    </source>
</evidence>
<evidence type="ECO:0000256" key="7">
    <source>
        <dbReference type="ARBA" id="ARBA00023136"/>
    </source>
</evidence>
<name>A0A4U0S817_9ACTN</name>
<keyword evidence="6 9" id="KW-1133">Transmembrane helix</keyword>
<keyword evidence="3" id="KW-1003">Cell membrane</keyword>
<dbReference type="PANTHER" id="PTHR11795:SF445">
    <property type="entry name" value="AMINO ACID ABC TRANSPORTER PERMEASE PROTEIN"/>
    <property type="match status" value="1"/>
</dbReference>
<evidence type="ECO:0000256" key="4">
    <source>
        <dbReference type="ARBA" id="ARBA00022692"/>
    </source>
</evidence>
<keyword evidence="2" id="KW-0813">Transport</keyword>
<organism evidence="10 11">
    <name type="scientific">Actinacidiphila oryziradicis</name>
    <dbReference type="NCBI Taxonomy" id="2571141"/>
    <lineage>
        <taxon>Bacteria</taxon>
        <taxon>Bacillati</taxon>
        <taxon>Actinomycetota</taxon>
        <taxon>Actinomycetes</taxon>
        <taxon>Kitasatosporales</taxon>
        <taxon>Streptomycetaceae</taxon>
        <taxon>Actinacidiphila</taxon>
    </lineage>
</organism>
<comment type="similarity">
    <text evidence="8">Belongs to the binding-protein-dependent transport system permease family. LivHM subfamily.</text>
</comment>
<feature type="transmembrane region" description="Helical" evidence="9">
    <location>
        <begin position="62"/>
        <end position="83"/>
    </location>
</feature>
<feature type="transmembrane region" description="Helical" evidence="9">
    <location>
        <begin position="95"/>
        <end position="115"/>
    </location>
</feature>
<dbReference type="InterPro" id="IPR001851">
    <property type="entry name" value="ABC_transp_permease"/>
</dbReference>